<evidence type="ECO:0000256" key="1">
    <source>
        <dbReference type="SAM" id="MobiDB-lite"/>
    </source>
</evidence>
<protein>
    <submittedName>
        <fullName evidence="2">Uncharacterized protein</fullName>
    </submittedName>
</protein>
<gene>
    <name evidence="2" type="ORF">FJU30_26640</name>
</gene>
<evidence type="ECO:0000313" key="2">
    <source>
        <dbReference type="EMBL" id="KAA8993527.1"/>
    </source>
</evidence>
<organism evidence="2 3">
    <name type="scientific">Affinibrenneria salicis</name>
    <dbReference type="NCBI Taxonomy" id="2590031"/>
    <lineage>
        <taxon>Bacteria</taxon>
        <taxon>Pseudomonadati</taxon>
        <taxon>Pseudomonadota</taxon>
        <taxon>Gammaproteobacteria</taxon>
        <taxon>Enterobacterales</taxon>
        <taxon>Pectobacteriaceae</taxon>
        <taxon>Affinibrenneria</taxon>
    </lineage>
</organism>
<evidence type="ECO:0000313" key="3">
    <source>
        <dbReference type="Proteomes" id="UP000335415"/>
    </source>
</evidence>
<keyword evidence="3" id="KW-1185">Reference proteome</keyword>
<dbReference type="EMBL" id="VYKJ01000040">
    <property type="protein sequence ID" value="KAA8993527.1"/>
    <property type="molecule type" value="Genomic_DNA"/>
</dbReference>
<accession>A0A5J5FQ78</accession>
<proteinExistence type="predicted"/>
<dbReference type="RefSeq" id="WP_150437928.1">
    <property type="nucleotide sequence ID" value="NZ_VYKJ01000040.1"/>
</dbReference>
<dbReference type="Proteomes" id="UP000335415">
    <property type="component" value="Unassembled WGS sequence"/>
</dbReference>
<reference evidence="2 3" key="1">
    <citation type="submission" date="2019-09" db="EMBL/GenBank/DDBJ databases">
        <authorList>
            <person name="Li Y."/>
        </authorList>
    </citation>
    <scope>NUCLEOTIDE SEQUENCE [LARGE SCALE GENOMIC DNA]</scope>
    <source>
        <strain evidence="2 3">L3-3HA</strain>
    </source>
</reference>
<dbReference type="AlphaFoldDB" id="A0A5J5FQ78"/>
<dbReference type="OrthoDB" id="6465454at2"/>
<sequence length="99" mass="11300">MATVKVKWLNPNEGGRKNPPPTGRYYSVARFPDDKTWQNNAWSVIFELSPPQDVDDHKLSSGSVSFMMENAPMEKMSDYDSFEIYEGPHKVGIVFIEKS</sequence>
<name>A0A5J5FQ78_9GAMM</name>
<feature type="region of interest" description="Disordered" evidence="1">
    <location>
        <begin position="1"/>
        <end position="21"/>
    </location>
</feature>
<comment type="caution">
    <text evidence="2">The sequence shown here is derived from an EMBL/GenBank/DDBJ whole genome shotgun (WGS) entry which is preliminary data.</text>
</comment>